<evidence type="ECO:0000256" key="1">
    <source>
        <dbReference type="ARBA" id="ARBA00001974"/>
    </source>
</evidence>
<accession>A0ABD3DQJ1</accession>
<dbReference type="Pfam" id="PF00743">
    <property type="entry name" value="FMO-like"/>
    <property type="match status" value="1"/>
</dbReference>
<dbReference type="InterPro" id="IPR050346">
    <property type="entry name" value="FMO-like"/>
</dbReference>
<name>A0ABD3DQJ1_9LAMI</name>
<evidence type="ECO:0000256" key="8">
    <source>
        <dbReference type="RuleBase" id="RU361177"/>
    </source>
</evidence>
<dbReference type="InterPro" id="IPR020946">
    <property type="entry name" value="Flavin_mOase-like"/>
</dbReference>
<evidence type="ECO:0000256" key="6">
    <source>
        <dbReference type="ARBA" id="ARBA00023002"/>
    </source>
</evidence>
<dbReference type="EMBL" id="JAVIJP010000015">
    <property type="protein sequence ID" value="KAL3644129.1"/>
    <property type="molecule type" value="Genomic_DNA"/>
</dbReference>
<dbReference type="FunFam" id="3.50.50.60:FF:000199">
    <property type="entry name" value="Flavin-containing monooxygenase"/>
    <property type="match status" value="1"/>
</dbReference>
<sequence>MGIIKSYKIGIIGGGISGIAAAKQLSKHEPVVFEATSSIGGVWKHCSYKSTKLQTPRCDYEFSDFPWPQRDNTSFPSYQEILDYLYSYATYFDVMKFVKFNSKVVQLRFVGDFQKSGRFGSLLSGPVWEVGVLQTSQSETIQWYAFEFVVICTGKYGDIPAIPKFPENKGPEIFKGTVLHTIDYCKLNDAESTQLLKDKKVVIFGYKKSAIDLAVECAEANQGAQGQSCTMVVRTLHWTVPHYSIWGIPFYMFYSTRASQFLHHTPNQGYLRALLCHVLSPVKRGVSKMIESYLTWKLPLEKYGLKPEHPFEEDYASCQMAILPENFFLEADKGKIVFKRSTSKWGFWEGGVEFEDGSRLDADVVVLATGFDGKQKLKAIIPDPFRNLLEFPSGMMPLYRGTINPLIPNMAFVGYIESVSNLHTAEIRCKWLSRLVDDKFKLPSVEKMLEQTTKEMEIMRRTTRFYRRSCISTFSINHSDEICEEMGWRSWRKNNWIAEAFSPYNSQDYQDQDKI</sequence>
<dbReference type="FunFam" id="3.50.50.60:FF:000167">
    <property type="entry name" value="Flavin-containing monooxygenase"/>
    <property type="match status" value="1"/>
</dbReference>
<keyword evidence="3 8" id="KW-0285">Flavoprotein</keyword>
<dbReference type="PRINTS" id="PR00757">
    <property type="entry name" value="AMINEOXDASEF"/>
</dbReference>
<comment type="caution">
    <text evidence="9">The sequence shown here is derived from an EMBL/GenBank/DDBJ whole genome shotgun (WGS) entry which is preliminary data.</text>
</comment>
<keyword evidence="10" id="KW-1185">Reference proteome</keyword>
<dbReference type="AlphaFoldDB" id="A0ABD3DQJ1"/>
<proteinExistence type="inferred from homology"/>
<reference evidence="10" key="1">
    <citation type="journal article" date="2024" name="IScience">
        <title>Strigolactones Initiate the Formation of Haustorium-like Structures in Castilleja.</title>
        <authorList>
            <person name="Buerger M."/>
            <person name="Peterson D."/>
            <person name="Chory J."/>
        </authorList>
    </citation>
    <scope>NUCLEOTIDE SEQUENCE [LARGE SCALE GENOMIC DNA]</scope>
</reference>
<keyword evidence="8 9" id="KW-0503">Monooxygenase</keyword>
<dbReference type="GO" id="GO:0004497">
    <property type="term" value="F:monooxygenase activity"/>
    <property type="evidence" value="ECO:0007669"/>
    <property type="project" value="UniProtKB-KW"/>
</dbReference>
<evidence type="ECO:0000256" key="3">
    <source>
        <dbReference type="ARBA" id="ARBA00022630"/>
    </source>
</evidence>
<dbReference type="InterPro" id="IPR036188">
    <property type="entry name" value="FAD/NAD-bd_sf"/>
</dbReference>
<dbReference type="PANTHER" id="PTHR23023">
    <property type="entry name" value="DIMETHYLANILINE MONOOXYGENASE"/>
    <property type="match status" value="1"/>
</dbReference>
<feature type="binding site" evidence="7">
    <location>
        <begin position="34"/>
        <end position="35"/>
    </location>
    <ligand>
        <name>FAD</name>
        <dbReference type="ChEBI" id="CHEBI:57692"/>
    </ligand>
</feature>
<dbReference type="SUPFAM" id="SSF51905">
    <property type="entry name" value="FAD/NAD(P)-binding domain"/>
    <property type="match status" value="2"/>
</dbReference>
<evidence type="ECO:0000313" key="10">
    <source>
        <dbReference type="Proteomes" id="UP001632038"/>
    </source>
</evidence>
<dbReference type="EC" id="1.-.-.-" evidence="8"/>
<feature type="binding site" evidence="7">
    <location>
        <position position="17"/>
    </location>
    <ligand>
        <name>FAD</name>
        <dbReference type="ChEBI" id="CHEBI:57692"/>
    </ligand>
</feature>
<comment type="cofactor">
    <cofactor evidence="1 8">
        <name>FAD</name>
        <dbReference type="ChEBI" id="CHEBI:57692"/>
    </cofactor>
</comment>
<dbReference type="InterPro" id="IPR000960">
    <property type="entry name" value="Flavin_mOase"/>
</dbReference>
<dbReference type="Gene3D" id="3.50.50.60">
    <property type="entry name" value="FAD/NAD(P)-binding domain"/>
    <property type="match status" value="2"/>
</dbReference>
<gene>
    <name evidence="9" type="primary">FMO1</name>
    <name evidence="9" type="ORF">CASFOL_012061</name>
</gene>
<organism evidence="9 10">
    <name type="scientific">Castilleja foliolosa</name>
    <dbReference type="NCBI Taxonomy" id="1961234"/>
    <lineage>
        <taxon>Eukaryota</taxon>
        <taxon>Viridiplantae</taxon>
        <taxon>Streptophyta</taxon>
        <taxon>Embryophyta</taxon>
        <taxon>Tracheophyta</taxon>
        <taxon>Spermatophyta</taxon>
        <taxon>Magnoliopsida</taxon>
        <taxon>eudicotyledons</taxon>
        <taxon>Gunneridae</taxon>
        <taxon>Pentapetalae</taxon>
        <taxon>asterids</taxon>
        <taxon>lamiids</taxon>
        <taxon>Lamiales</taxon>
        <taxon>Orobanchaceae</taxon>
        <taxon>Pedicularideae</taxon>
        <taxon>Castillejinae</taxon>
        <taxon>Castilleja</taxon>
    </lineage>
</organism>
<evidence type="ECO:0000256" key="5">
    <source>
        <dbReference type="ARBA" id="ARBA00022857"/>
    </source>
</evidence>
<keyword evidence="5" id="KW-0521">NADP</keyword>
<dbReference type="InterPro" id="IPR001613">
    <property type="entry name" value="Flavin_amine_oxidase"/>
</dbReference>
<evidence type="ECO:0000313" key="9">
    <source>
        <dbReference type="EMBL" id="KAL3644129.1"/>
    </source>
</evidence>
<evidence type="ECO:0000256" key="7">
    <source>
        <dbReference type="PIRSR" id="PIRSR601613-1"/>
    </source>
</evidence>
<keyword evidence="6 8" id="KW-0560">Oxidoreductase</keyword>
<comment type="similarity">
    <text evidence="2 8">Belongs to the FMO family.</text>
</comment>
<evidence type="ECO:0000256" key="4">
    <source>
        <dbReference type="ARBA" id="ARBA00022827"/>
    </source>
</evidence>
<evidence type="ECO:0000256" key="2">
    <source>
        <dbReference type="ARBA" id="ARBA00009183"/>
    </source>
</evidence>
<protein>
    <recommendedName>
        <fullName evidence="8">Flavin-containing monooxygenase</fullName>
        <ecNumber evidence="8">1.-.-.-</ecNumber>
    </recommendedName>
</protein>
<dbReference type="PIRSF" id="PIRSF000332">
    <property type="entry name" value="FMO"/>
    <property type="match status" value="1"/>
</dbReference>
<keyword evidence="4 8" id="KW-0274">FAD</keyword>
<dbReference type="Proteomes" id="UP001632038">
    <property type="component" value="Unassembled WGS sequence"/>
</dbReference>